<dbReference type="OrthoDB" id="427030at2759"/>
<accession>A0A9Q1IWI0</accession>
<evidence type="ECO:0000256" key="1">
    <source>
        <dbReference type="SAM" id="MobiDB-lite"/>
    </source>
</evidence>
<evidence type="ECO:0000313" key="2">
    <source>
        <dbReference type="EMBL" id="KAJ8355553.1"/>
    </source>
</evidence>
<reference evidence="2" key="1">
    <citation type="journal article" date="2023" name="Science">
        <title>Genome structures resolve the early diversification of teleost fishes.</title>
        <authorList>
            <person name="Parey E."/>
            <person name="Louis A."/>
            <person name="Montfort J."/>
            <person name="Bouchez O."/>
            <person name="Roques C."/>
            <person name="Iampietro C."/>
            <person name="Lluch J."/>
            <person name="Castinel A."/>
            <person name="Donnadieu C."/>
            <person name="Desvignes T."/>
            <person name="Floi Bucao C."/>
            <person name="Jouanno E."/>
            <person name="Wen M."/>
            <person name="Mejri S."/>
            <person name="Dirks R."/>
            <person name="Jansen H."/>
            <person name="Henkel C."/>
            <person name="Chen W.J."/>
            <person name="Zahm M."/>
            <person name="Cabau C."/>
            <person name="Klopp C."/>
            <person name="Thompson A.W."/>
            <person name="Robinson-Rechavi M."/>
            <person name="Braasch I."/>
            <person name="Lecointre G."/>
            <person name="Bobe J."/>
            <person name="Postlethwait J.H."/>
            <person name="Berthelot C."/>
            <person name="Roest Crollius H."/>
            <person name="Guiguen Y."/>
        </authorList>
    </citation>
    <scope>NUCLEOTIDE SEQUENCE</scope>
    <source>
        <strain evidence="2">WJC10195</strain>
    </source>
</reference>
<proteinExistence type="predicted"/>
<protein>
    <recommendedName>
        <fullName evidence="4">C2H2-type domain-containing protein</fullName>
    </recommendedName>
</protein>
<evidence type="ECO:0008006" key="4">
    <source>
        <dbReference type="Google" id="ProtNLM"/>
    </source>
</evidence>
<name>A0A9Q1IWI0_SYNKA</name>
<dbReference type="Gene3D" id="3.30.160.60">
    <property type="entry name" value="Classic Zinc Finger"/>
    <property type="match status" value="1"/>
</dbReference>
<comment type="caution">
    <text evidence="2">The sequence shown here is derived from an EMBL/GenBank/DDBJ whole genome shotgun (WGS) entry which is preliminary data.</text>
</comment>
<evidence type="ECO:0000313" key="3">
    <source>
        <dbReference type="Proteomes" id="UP001152622"/>
    </source>
</evidence>
<feature type="region of interest" description="Disordered" evidence="1">
    <location>
        <begin position="147"/>
        <end position="171"/>
    </location>
</feature>
<keyword evidence="3" id="KW-1185">Reference proteome</keyword>
<dbReference type="AlphaFoldDB" id="A0A9Q1IWI0"/>
<dbReference type="Proteomes" id="UP001152622">
    <property type="component" value="Chromosome 6"/>
</dbReference>
<sequence>MTRKRNSTGHMERPLKLLRYSSENRICAEASFISPVISSWNQNTDSDHTGQSVEMSSQVFRCSQCPFVHTDEVNLHQHIEKVHPEELNTTRGSSKTVSWLSAAPSVLEVCVQCGSYRDQLKTLLRHHRSIEQLDMNATLPAIEECKLSSTSRPPSQSMMDSTKTPAANRNP</sequence>
<gene>
    <name evidence="2" type="ORF">SKAU_G00183470</name>
</gene>
<organism evidence="2 3">
    <name type="scientific">Synaphobranchus kaupii</name>
    <name type="common">Kaup's arrowtooth eel</name>
    <dbReference type="NCBI Taxonomy" id="118154"/>
    <lineage>
        <taxon>Eukaryota</taxon>
        <taxon>Metazoa</taxon>
        <taxon>Chordata</taxon>
        <taxon>Craniata</taxon>
        <taxon>Vertebrata</taxon>
        <taxon>Euteleostomi</taxon>
        <taxon>Actinopterygii</taxon>
        <taxon>Neopterygii</taxon>
        <taxon>Teleostei</taxon>
        <taxon>Anguilliformes</taxon>
        <taxon>Synaphobranchidae</taxon>
        <taxon>Synaphobranchus</taxon>
    </lineage>
</organism>
<dbReference type="EMBL" id="JAINUF010000006">
    <property type="protein sequence ID" value="KAJ8355553.1"/>
    <property type="molecule type" value="Genomic_DNA"/>
</dbReference>